<dbReference type="GO" id="GO:0003848">
    <property type="term" value="F:2-amino-4-hydroxy-6-hydroxymethyldihydropteridine diphosphokinase activity"/>
    <property type="evidence" value="ECO:0007669"/>
    <property type="project" value="UniProtKB-EC"/>
</dbReference>
<evidence type="ECO:0000256" key="4">
    <source>
        <dbReference type="ARBA" id="ARBA00016218"/>
    </source>
</evidence>
<dbReference type="GO" id="GO:0046656">
    <property type="term" value="P:folic acid biosynthetic process"/>
    <property type="evidence" value="ECO:0007669"/>
    <property type="project" value="UniProtKB-KW"/>
</dbReference>
<evidence type="ECO:0000256" key="12">
    <source>
        <dbReference type="ARBA" id="ARBA00033413"/>
    </source>
</evidence>
<name>A0A1H0TTV4_9BACT</name>
<evidence type="ECO:0000313" key="14">
    <source>
        <dbReference type="EMBL" id="SDP57532.1"/>
    </source>
</evidence>
<gene>
    <name evidence="14" type="ORF">SAMN05660330_03250</name>
</gene>
<keyword evidence="5" id="KW-0808">Transferase</keyword>
<dbReference type="NCBIfam" id="TIGR01498">
    <property type="entry name" value="folK"/>
    <property type="match status" value="1"/>
</dbReference>
<comment type="function">
    <text evidence="10">Catalyzes the transfer of pyrophosphate from adenosine triphosphate (ATP) to 6-hydroxymethyl-7,8-dihydropterin, an enzymatic step in folate biosynthesis pathway.</text>
</comment>
<evidence type="ECO:0000256" key="9">
    <source>
        <dbReference type="ARBA" id="ARBA00022909"/>
    </source>
</evidence>
<evidence type="ECO:0000256" key="3">
    <source>
        <dbReference type="ARBA" id="ARBA00013253"/>
    </source>
</evidence>
<dbReference type="UniPathway" id="UPA00077">
    <property type="reaction ID" value="UER00155"/>
</dbReference>
<dbReference type="CDD" id="cd00483">
    <property type="entry name" value="HPPK"/>
    <property type="match status" value="1"/>
</dbReference>
<protein>
    <recommendedName>
        <fullName evidence="4">2-amino-4-hydroxy-6-hydroxymethyldihydropteridine pyrophosphokinase</fullName>
        <ecNumber evidence="3">2.7.6.3</ecNumber>
    </recommendedName>
    <alternativeName>
        <fullName evidence="11">6-hydroxymethyl-7,8-dihydropterin pyrophosphokinase</fullName>
    </alternativeName>
    <alternativeName>
        <fullName evidence="12">7,8-dihydro-6-hydroxymethylpterin-pyrophosphokinase</fullName>
    </alternativeName>
</protein>
<dbReference type="EC" id="2.7.6.3" evidence="3"/>
<keyword evidence="9" id="KW-0289">Folate biosynthesis</keyword>
<dbReference type="PANTHER" id="PTHR43071:SF1">
    <property type="entry name" value="2-AMINO-4-HYDROXY-6-HYDROXYMETHYLDIHYDROPTERIDINE PYROPHOSPHOKINASE"/>
    <property type="match status" value="1"/>
</dbReference>
<evidence type="ECO:0000256" key="1">
    <source>
        <dbReference type="ARBA" id="ARBA00005051"/>
    </source>
</evidence>
<dbReference type="PANTHER" id="PTHR43071">
    <property type="entry name" value="2-AMINO-4-HYDROXY-6-HYDROXYMETHYLDIHYDROPTERIDINE PYROPHOSPHOKINASE"/>
    <property type="match status" value="1"/>
</dbReference>
<evidence type="ECO:0000259" key="13">
    <source>
        <dbReference type="Pfam" id="PF01288"/>
    </source>
</evidence>
<keyword evidence="6" id="KW-0547">Nucleotide-binding</keyword>
<keyword evidence="7 14" id="KW-0418">Kinase</keyword>
<accession>A0A1H0TTV4</accession>
<dbReference type="InterPro" id="IPR000550">
    <property type="entry name" value="Hppk"/>
</dbReference>
<dbReference type="GO" id="GO:0046654">
    <property type="term" value="P:tetrahydrofolate biosynthetic process"/>
    <property type="evidence" value="ECO:0007669"/>
    <property type="project" value="UniProtKB-UniPathway"/>
</dbReference>
<dbReference type="Gene3D" id="3.30.70.560">
    <property type="entry name" value="7,8-Dihydro-6-hydroxymethylpterin-pyrophosphokinase HPPK"/>
    <property type="match status" value="1"/>
</dbReference>
<evidence type="ECO:0000256" key="2">
    <source>
        <dbReference type="ARBA" id="ARBA00005810"/>
    </source>
</evidence>
<evidence type="ECO:0000256" key="7">
    <source>
        <dbReference type="ARBA" id="ARBA00022777"/>
    </source>
</evidence>
<evidence type="ECO:0000256" key="10">
    <source>
        <dbReference type="ARBA" id="ARBA00029409"/>
    </source>
</evidence>
<organism evidence="14 15">
    <name type="scientific">Desulforhopalus singaporensis</name>
    <dbReference type="NCBI Taxonomy" id="91360"/>
    <lineage>
        <taxon>Bacteria</taxon>
        <taxon>Pseudomonadati</taxon>
        <taxon>Thermodesulfobacteriota</taxon>
        <taxon>Desulfobulbia</taxon>
        <taxon>Desulfobulbales</taxon>
        <taxon>Desulfocapsaceae</taxon>
        <taxon>Desulforhopalus</taxon>
    </lineage>
</organism>
<feature type="domain" description="7,8-dihydro-6-hydroxymethylpterin-pyrophosphokinase" evidence="13">
    <location>
        <begin position="19"/>
        <end position="149"/>
    </location>
</feature>
<evidence type="ECO:0000256" key="6">
    <source>
        <dbReference type="ARBA" id="ARBA00022741"/>
    </source>
</evidence>
<evidence type="ECO:0000313" key="15">
    <source>
        <dbReference type="Proteomes" id="UP000199073"/>
    </source>
</evidence>
<comment type="pathway">
    <text evidence="1">Cofactor biosynthesis; tetrahydrofolate biosynthesis; 2-amino-4-hydroxy-6-hydroxymethyl-7,8-dihydropteridine diphosphate from 7,8-dihydroneopterin triphosphate: step 4/4.</text>
</comment>
<dbReference type="GO" id="GO:0016301">
    <property type="term" value="F:kinase activity"/>
    <property type="evidence" value="ECO:0007669"/>
    <property type="project" value="UniProtKB-KW"/>
</dbReference>
<dbReference type="EMBL" id="FNJI01000026">
    <property type="protein sequence ID" value="SDP57532.1"/>
    <property type="molecule type" value="Genomic_DNA"/>
</dbReference>
<evidence type="ECO:0000256" key="8">
    <source>
        <dbReference type="ARBA" id="ARBA00022840"/>
    </source>
</evidence>
<dbReference type="STRING" id="91360.SAMN05660330_03250"/>
<evidence type="ECO:0000256" key="11">
    <source>
        <dbReference type="ARBA" id="ARBA00029766"/>
    </source>
</evidence>
<proteinExistence type="inferred from homology"/>
<comment type="similarity">
    <text evidence="2">Belongs to the HPPK family.</text>
</comment>
<dbReference type="Pfam" id="PF01288">
    <property type="entry name" value="HPPK"/>
    <property type="match status" value="1"/>
</dbReference>
<dbReference type="AlphaFoldDB" id="A0A1H0TTV4"/>
<keyword evidence="15" id="KW-1185">Reference proteome</keyword>
<reference evidence="14 15" key="1">
    <citation type="submission" date="2016-10" db="EMBL/GenBank/DDBJ databases">
        <authorList>
            <person name="de Groot N.N."/>
        </authorList>
    </citation>
    <scope>NUCLEOTIDE SEQUENCE [LARGE SCALE GENOMIC DNA]</scope>
    <source>
        <strain evidence="14 15">DSM 12130</strain>
    </source>
</reference>
<keyword evidence="8" id="KW-0067">ATP-binding</keyword>
<dbReference type="Proteomes" id="UP000199073">
    <property type="component" value="Unassembled WGS sequence"/>
</dbReference>
<dbReference type="GO" id="GO:0005524">
    <property type="term" value="F:ATP binding"/>
    <property type="evidence" value="ECO:0007669"/>
    <property type="project" value="UniProtKB-KW"/>
</dbReference>
<dbReference type="InterPro" id="IPR035907">
    <property type="entry name" value="Hppk_sf"/>
</dbReference>
<sequence length="196" mass="21839">MTCNKGCKDWGFVGMTRVYIALGSNLGDSKRILTEAWATLGECERITLDGLSSPYLSAPVGMKSQHWFTNAVGRLHTDLEPLELLEVLLETEARFGRIRKSGSFGYQDRSLDLDLLYYGNVIMDVPELILPHPRIGERLFVLVPLRELDSELVDYATGKSVGEMQAALEHAMEVSGGKPQEIICDSWEPAHLEILS</sequence>
<evidence type="ECO:0000256" key="5">
    <source>
        <dbReference type="ARBA" id="ARBA00022679"/>
    </source>
</evidence>
<dbReference type="SUPFAM" id="SSF55083">
    <property type="entry name" value="6-hydroxymethyl-7,8-dihydropterin pyrophosphokinase, HPPK"/>
    <property type="match status" value="1"/>
</dbReference>